<evidence type="ECO:0000313" key="10">
    <source>
        <dbReference type="Proteomes" id="UP000198646"/>
    </source>
</evidence>
<sequence length="244" mass="25262">MVDISLLGLTAALLAGAISFVSPCVLPLVPGYVSYVAGRTATQGGVASSSTARAVWLSLCFVLGFSTIFIALGASATALGQALLSWRYELNLIGGAIIILFGLFMIGATRLSVMERDFRFNLDIPGGQPAASYVLGLAFGFGWTPCIGPILGAILTASAASATIGEGMLLLAVYSAGLGIPFLIVAGFTDRIAGRLRAIGRVGRRLHQAAGIVMILMGIAMMTGQLSALSYWMLDAFPILGRIG</sequence>
<evidence type="ECO:0000256" key="2">
    <source>
        <dbReference type="ARBA" id="ARBA00006143"/>
    </source>
</evidence>
<evidence type="ECO:0000256" key="1">
    <source>
        <dbReference type="ARBA" id="ARBA00004141"/>
    </source>
</evidence>
<comment type="caution">
    <text evidence="9">The sequence shown here is derived from an EMBL/GenBank/DDBJ whole genome shotgun (WGS) entry which is preliminary data.</text>
</comment>
<feature type="transmembrane region" description="Helical" evidence="7">
    <location>
        <begin position="133"/>
        <end position="157"/>
    </location>
</feature>
<evidence type="ECO:0000256" key="3">
    <source>
        <dbReference type="ARBA" id="ARBA00022692"/>
    </source>
</evidence>
<gene>
    <name evidence="9" type="ORF">SAMN04488512_1404</name>
</gene>
<keyword evidence="10" id="KW-1185">Reference proteome</keyword>
<feature type="transmembrane region" description="Helical" evidence="7">
    <location>
        <begin position="92"/>
        <end position="113"/>
    </location>
</feature>
<evidence type="ECO:0000313" key="9">
    <source>
        <dbReference type="EMBL" id="SDP77017.1"/>
    </source>
</evidence>
<dbReference type="InterPro" id="IPR003834">
    <property type="entry name" value="Cyt_c_assmbl_TM_dom"/>
</dbReference>
<protein>
    <submittedName>
        <fullName evidence="9">Cytochrome c-type biogenesis protein</fullName>
    </submittedName>
</protein>
<comment type="subcellular location">
    <subcellularLocation>
        <location evidence="1">Membrane</location>
        <topology evidence="1">Multi-pass membrane protein</topology>
    </subcellularLocation>
</comment>
<evidence type="ECO:0000256" key="7">
    <source>
        <dbReference type="SAM" id="Phobius"/>
    </source>
</evidence>
<keyword evidence="3 7" id="KW-0812">Transmembrane</keyword>
<reference evidence="9 10" key="1">
    <citation type="submission" date="2016-10" db="EMBL/GenBank/DDBJ databases">
        <authorList>
            <person name="Varghese N."/>
            <person name="Submissions S."/>
        </authorList>
    </citation>
    <scope>NUCLEOTIDE SEQUENCE [LARGE SCALE GENOMIC DNA]</scope>
    <source>
        <strain evidence="9 10">DSM 17584</strain>
    </source>
</reference>
<feature type="transmembrane region" description="Helical" evidence="7">
    <location>
        <begin position="169"/>
        <end position="189"/>
    </location>
</feature>
<keyword evidence="4" id="KW-0201">Cytochrome c-type biogenesis</keyword>
<evidence type="ECO:0000256" key="5">
    <source>
        <dbReference type="ARBA" id="ARBA00022989"/>
    </source>
</evidence>
<dbReference type="PANTHER" id="PTHR31272">
    <property type="entry name" value="CYTOCHROME C-TYPE BIOGENESIS PROTEIN HI_1454-RELATED"/>
    <property type="match status" value="1"/>
</dbReference>
<dbReference type="Pfam" id="PF02683">
    <property type="entry name" value="DsbD_TM"/>
    <property type="match status" value="1"/>
</dbReference>
<evidence type="ECO:0000256" key="6">
    <source>
        <dbReference type="ARBA" id="ARBA00023136"/>
    </source>
</evidence>
<evidence type="ECO:0000259" key="8">
    <source>
        <dbReference type="Pfam" id="PF02683"/>
    </source>
</evidence>
<dbReference type="EMBL" id="FNJD01000040">
    <property type="protein sequence ID" value="SDP77017.1"/>
    <property type="molecule type" value="Genomic_DNA"/>
</dbReference>
<comment type="similarity">
    <text evidence="2">Belongs to the DsbD family.</text>
</comment>
<organism evidence="9 10">
    <name type="scientific">Sulfitobacter litoralis</name>
    <dbReference type="NCBI Taxonomy" id="335975"/>
    <lineage>
        <taxon>Bacteria</taxon>
        <taxon>Pseudomonadati</taxon>
        <taxon>Pseudomonadota</taxon>
        <taxon>Alphaproteobacteria</taxon>
        <taxon>Rhodobacterales</taxon>
        <taxon>Roseobacteraceae</taxon>
        <taxon>Sulfitobacter</taxon>
    </lineage>
</organism>
<dbReference type="RefSeq" id="WP_093734487.1">
    <property type="nucleotide sequence ID" value="NZ_FNJD01000040.1"/>
</dbReference>
<feature type="transmembrane region" description="Helical" evidence="7">
    <location>
        <begin position="209"/>
        <end position="234"/>
    </location>
</feature>
<name>A0ABY0T3Q8_9RHOB</name>
<dbReference type="InterPro" id="IPR051790">
    <property type="entry name" value="Cytochrome_c-biogenesis_DsbD"/>
</dbReference>
<feature type="transmembrane region" description="Helical" evidence="7">
    <location>
        <begin position="55"/>
        <end position="80"/>
    </location>
</feature>
<feature type="domain" description="Cytochrome C biogenesis protein transmembrane" evidence="8">
    <location>
        <begin position="9"/>
        <end position="223"/>
    </location>
</feature>
<keyword evidence="5 7" id="KW-1133">Transmembrane helix</keyword>
<evidence type="ECO:0000256" key="4">
    <source>
        <dbReference type="ARBA" id="ARBA00022748"/>
    </source>
</evidence>
<dbReference type="PANTHER" id="PTHR31272:SF4">
    <property type="entry name" value="CYTOCHROME C-TYPE BIOGENESIS PROTEIN HI_1454-RELATED"/>
    <property type="match status" value="1"/>
</dbReference>
<keyword evidence="6 7" id="KW-0472">Membrane</keyword>
<accession>A0ABY0T3Q8</accession>
<proteinExistence type="inferred from homology"/>
<dbReference type="Proteomes" id="UP000198646">
    <property type="component" value="Unassembled WGS sequence"/>
</dbReference>